<name>A0A484GVZ6_SOUCH</name>
<feature type="non-terminal residue" evidence="1">
    <location>
        <position position="1"/>
    </location>
</feature>
<organism evidence="1 2">
    <name type="scientific">Sousa chinensis</name>
    <name type="common">Indo-pacific humpbacked dolphin</name>
    <name type="synonym">Steno chinensis</name>
    <dbReference type="NCBI Taxonomy" id="103600"/>
    <lineage>
        <taxon>Eukaryota</taxon>
        <taxon>Metazoa</taxon>
        <taxon>Chordata</taxon>
        <taxon>Craniata</taxon>
        <taxon>Vertebrata</taxon>
        <taxon>Euteleostomi</taxon>
        <taxon>Mammalia</taxon>
        <taxon>Eutheria</taxon>
        <taxon>Laurasiatheria</taxon>
        <taxon>Artiodactyla</taxon>
        <taxon>Whippomorpha</taxon>
        <taxon>Cetacea</taxon>
        <taxon>Odontoceti</taxon>
        <taxon>Delphinidae</taxon>
        <taxon>Sousa</taxon>
    </lineage>
</organism>
<dbReference type="EMBL" id="QWLN02003564">
    <property type="protein sequence ID" value="TEA39783.1"/>
    <property type="molecule type" value="Genomic_DNA"/>
</dbReference>
<dbReference type="AlphaFoldDB" id="A0A484GVZ6"/>
<protein>
    <submittedName>
        <fullName evidence="1">Uncharacterized protein</fullName>
    </submittedName>
</protein>
<evidence type="ECO:0000313" key="1">
    <source>
        <dbReference type="EMBL" id="TEA39783.1"/>
    </source>
</evidence>
<reference evidence="1 2" key="1">
    <citation type="journal article" date="2018" name="Genomics">
        <title>Molecular footprints of inshore aquatic adaptation in Indo-Pacific humpback dolphin (Sousa chinensis).</title>
        <authorList>
            <person name="Ming Y."/>
            <person name="Jian J."/>
            <person name="Yu F."/>
            <person name="Yu X."/>
            <person name="Wang J."/>
            <person name="Liu W."/>
        </authorList>
    </citation>
    <scope>NUCLEOTIDE SEQUENCE [LARGE SCALE GENOMIC DNA]</scope>
    <source>
        <strain evidence="1">MY-2018</strain>
        <tissue evidence="1">Skin</tissue>
    </source>
</reference>
<accession>A0A484GVZ6</accession>
<evidence type="ECO:0000313" key="2">
    <source>
        <dbReference type="Proteomes" id="UP000295264"/>
    </source>
</evidence>
<keyword evidence="2" id="KW-1185">Reference proteome</keyword>
<proteinExistence type="predicted"/>
<sequence length="39" mass="4220">ISSGCLLTLSQHFKDFKCPYFTDDTIHSVSGGKECVALA</sequence>
<gene>
    <name evidence="1" type="ORF">DBR06_SOUSAS4610004</name>
</gene>
<comment type="caution">
    <text evidence="1">The sequence shown here is derived from an EMBL/GenBank/DDBJ whole genome shotgun (WGS) entry which is preliminary data.</text>
</comment>
<dbReference type="Proteomes" id="UP000295264">
    <property type="component" value="Unassembled WGS sequence"/>
</dbReference>